<gene>
    <name evidence="11 12" type="primary">LOC117238147</name>
</gene>
<feature type="compositionally biased region" description="Polar residues" evidence="7">
    <location>
        <begin position="184"/>
        <end position="200"/>
    </location>
</feature>
<dbReference type="RefSeq" id="XP_033358695.1">
    <property type="nucleotide sequence ID" value="XM_033502804.1"/>
</dbReference>
<feature type="compositionally biased region" description="Basic and acidic residues" evidence="7">
    <location>
        <begin position="150"/>
        <end position="163"/>
    </location>
</feature>
<dbReference type="InterPro" id="IPR022043">
    <property type="entry name" value="CAF1A_DD"/>
</dbReference>
<feature type="compositionally biased region" description="Basic and acidic residues" evidence="7">
    <location>
        <begin position="227"/>
        <end position="236"/>
    </location>
</feature>
<feature type="compositionally biased region" description="Polar residues" evidence="7">
    <location>
        <begin position="120"/>
        <end position="129"/>
    </location>
</feature>
<feature type="domain" description="Chromatin assembly factor 1 p150 subunit acidic region" evidence="8">
    <location>
        <begin position="283"/>
        <end position="418"/>
    </location>
</feature>
<dbReference type="GO" id="GO:0006334">
    <property type="term" value="P:nucleosome assembly"/>
    <property type="evidence" value="ECO:0007669"/>
    <property type="project" value="TreeGrafter"/>
</dbReference>
<dbReference type="Pfam" id="PF11600">
    <property type="entry name" value="CAF1A_acidic"/>
    <property type="match status" value="1"/>
</dbReference>
<feature type="region of interest" description="Disordered" evidence="7">
    <location>
        <begin position="21"/>
        <end position="56"/>
    </location>
</feature>
<organism evidence="10 12">
    <name type="scientific">Bombus vosnesenskii</name>
    <dbReference type="NCBI Taxonomy" id="207650"/>
    <lineage>
        <taxon>Eukaryota</taxon>
        <taxon>Metazoa</taxon>
        <taxon>Ecdysozoa</taxon>
        <taxon>Arthropoda</taxon>
        <taxon>Hexapoda</taxon>
        <taxon>Insecta</taxon>
        <taxon>Pterygota</taxon>
        <taxon>Neoptera</taxon>
        <taxon>Endopterygota</taxon>
        <taxon>Hymenoptera</taxon>
        <taxon>Apocrita</taxon>
        <taxon>Aculeata</taxon>
        <taxon>Apoidea</taxon>
        <taxon>Anthophila</taxon>
        <taxon>Apidae</taxon>
        <taxon>Bombus</taxon>
        <taxon>Pyrobombus</taxon>
    </lineage>
</organism>
<evidence type="ECO:0000256" key="4">
    <source>
        <dbReference type="ARBA" id="ARBA00023186"/>
    </source>
</evidence>
<feature type="compositionally biased region" description="Basic and acidic residues" evidence="7">
    <location>
        <begin position="267"/>
        <end position="375"/>
    </location>
</feature>
<dbReference type="AlphaFoldDB" id="A0A6J3L040"/>
<keyword evidence="10" id="KW-1185">Reference proteome</keyword>
<dbReference type="PANTHER" id="PTHR15272">
    <property type="entry name" value="CHROMATIN ASSEMBLY FACTOR 1 SUBUNIT A CAF-1 SUBUNIT A"/>
    <property type="match status" value="1"/>
</dbReference>
<feature type="domain" description="Chromatin assembly factor 1 subunit A dimerization" evidence="9">
    <location>
        <begin position="502"/>
        <end position="572"/>
    </location>
</feature>
<feature type="region of interest" description="Disordered" evidence="7">
    <location>
        <begin position="68"/>
        <end position="87"/>
    </location>
</feature>
<feature type="compositionally biased region" description="Acidic residues" evidence="7">
    <location>
        <begin position="562"/>
        <end position="578"/>
    </location>
</feature>
<evidence type="ECO:0000259" key="9">
    <source>
        <dbReference type="Pfam" id="PF12253"/>
    </source>
</evidence>
<evidence type="ECO:0000313" key="12">
    <source>
        <dbReference type="RefSeq" id="XP_033358695.1"/>
    </source>
</evidence>
<reference evidence="11 12" key="1">
    <citation type="submission" date="2025-04" db="UniProtKB">
        <authorList>
            <consortium name="RefSeq"/>
        </authorList>
    </citation>
    <scope>IDENTIFICATION</scope>
    <source>
        <tissue evidence="11 12">Muscle</tissue>
    </source>
</reference>
<sequence length="814" mass="94911">MKTMDSNEQDDCSLEVTSVKRKKMKQAQLPFQMRSPVQSPNVVHSRKRKLASPSMECKSPKAMKILKNNLSKDSVNSEPNSTSVDTENKDIDIIKIIEDPPIETENAKENAFSKEKASSKTRTSKQIVTGQKKLEKQEKLKSSPLTKFLQKTDKQKDASKEESEISFQEENNDSIEEVEESSNKATKTNINTPGTTNNLSNKVEGLLSVANNSLCQSDSDLVVLSSDSEKKDKEVKSSASTMTDTPGTSQTIKTPKIDKTKLKKLTPKQEEKRLLNARRKEEKKRLKMEKEKKLEEERQNRKKEMEEKRKQKEERGRVEREQKLMEKKRKEQRKQMVIEQRQKGRQAKEEERRRREEAKEEEKKRKEEERLEAERKKQKAATTFTRFFVAKKQEKSVEDESMNEVKNFMPFEVKGDMKIAKVCRRFLTEQEKLLLDKMCNEGSTQMADLYLSEIKGKRTIPRKSSKTWPLETKDDVILLDEENDGSSNIVNQNVIVEMRRPKLLQFSENQRPPYWGTWRKRSKIINPRRPFSKDTQWFNYEIDSDEEWEEEEPGESLRGSDDEKDEENPEDNEYDVDNDFMVPHGYLSDEELRADEEDKQDMTPETQKFKLKLLGEQFESERNAKTAKLKPKIIGCIWKGSKNEFQPNVPSRIVDFLSARDAWVYRIPILLPTMNEAMATNECSTPTQQQPLTSSKKTRFPEAAIPDLIRLIHGNTYSKRCLVKEFMAYWSKKNKGAKSQPSKASIQQKIREIGKWMPCPEKGPMHSKACWYVDENIRKEHINEELPLPNCWSYILTPKKKSDITKIRLFFSPK</sequence>
<proteinExistence type="predicted"/>
<feature type="compositionally biased region" description="Basic and acidic residues" evidence="7">
    <location>
        <begin position="105"/>
        <end position="118"/>
    </location>
</feature>
<feature type="region of interest" description="Disordered" evidence="7">
    <location>
        <begin position="543"/>
        <end position="581"/>
    </location>
</feature>
<feature type="region of interest" description="Disordered" evidence="7">
    <location>
        <begin position="214"/>
        <end position="376"/>
    </location>
</feature>
<feature type="compositionally biased region" description="Polar residues" evidence="7">
    <location>
        <begin position="68"/>
        <end position="84"/>
    </location>
</feature>
<dbReference type="CTD" id="31801"/>
<dbReference type="InterPro" id="IPR021644">
    <property type="entry name" value="CAF-1_p150_acidic"/>
</dbReference>
<evidence type="ECO:0000259" key="8">
    <source>
        <dbReference type="Pfam" id="PF11600"/>
    </source>
</evidence>
<keyword evidence="4" id="KW-0143">Chaperone</keyword>
<evidence type="ECO:0000313" key="11">
    <source>
        <dbReference type="RefSeq" id="XP_033358694.1"/>
    </source>
</evidence>
<keyword evidence="3" id="KW-0227">DNA damage</keyword>
<feature type="compositionally biased region" description="Basic and acidic residues" evidence="7">
    <location>
        <begin position="132"/>
        <end position="141"/>
    </location>
</feature>
<dbReference type="GO" id="GO:0006281">
    <property type="term" value="P:DNA repair"/>
    <property type="evidence" value="ECO:0007669"/>
    <property type="project" value="UniProtKB-KW"/>
</dbReference>
<evidence type="ECO:0000313" key="10">
    <source>
        <dbReference type="Proteomes" id="UP000504631"/>
    </source>
</evidence>
<dbReference type="Pfam" id="PF12253">
    <property type="entry name" value="CAF1A_dimeriz"/>
    <property type="match status" value="1"/>
</dbReference>
<evidence type="ECO:0000256" key="2">
    <source>
        <dbReference type="ARBA" id="ARBA00022705"/>
    </source>
</evidence>
<comment type="subcellular location">
    <subcellularLocation>
        <location evidence="1">Nucleus</location>
    </subcellularLocation>
</comment>
<feature type="compositionally biased region" description="Acidic residues" evidence="7">
    <location>
        <begin position="170"/>
        <end position="180"/>
    </location>
</feature>
<evidence type="ECO:0000256" key="5">
    <source>
        <dbReference type="ARBA" id="ARBA00023204"/>
    </source>
</evidence>
<evidence type="ECO:0000256" key="6">
    <source>
        <dbReference type="ARBA" id="ARBA00023242"/>
    </source>
</evidence>
<dbReference type="GeneID" id="117238147"/>
<dbReference type="PANTHER" id="PTHR15272:SF0">
    <property type="entry name" value="CHROMATIN ASSEMBLY FACTOR 1 SUBUNIT A"/>
    <property type="match status" value="1"/>
</dbReference>
<name>A0A6J3L040_9HYME</name>
<dbReference type="GO" id="GO:0033186">
    <property type="term" value="C:CAF-1 complex"/>
    <property type="evidence" value="ECO:0007669"/>
    <property type="project" value="TreeGrafter"/>
</dbReference>
<dbReference type="KEGG" id="bvk:117238147"/>
<accession>A0A6J3L040</accession>
<feature type="region of interest" description="Disordered" evidence="7">
    <location>
        <begin position="98"/>
        <end position="200"/>
    </location>
</feature>
<dbReference type="GO" id="GO:0005634">
    <property type="term" value="C:nucleus"/>
    <property type="evidence" value="ECO:0007669"/>
    <property type="project" value="UniProtKB-SubCell"/>
</dbReference>
<keyword evidence="5" id="KW-0234">DNA repair</keyword>
<evidence type="ECO:0000256" key="1">
    <source>
        <dbReference type="ARBA" id="ARBA00004123"/>
    </source>
</evidence>
<feature type="compositionally biased region" description="Acidic residues" evidence="7">
    <location>
        <begin position="543"/>
        <end position="554"/>
    </location>
</feature>
<keyword evidence="2" id="KW-0235">DNA replication</keyword>
<evidence type="ECO:0000256" key="3">
    <source>
        <dbReference type="ARBA" id="ARBA00022763"/>
    </source>
</evidence>
<feature type="compositionally biased region" description="Low complexity" evidence="7">
    <location>
        <begin position="217"/>
        <end position="226"/>
    </location>
</feature>
<dbReference type="Proteomes" id="UP000504631">
    <property type="component" value="Unplaced"/>
</dbReference>
<protein>
    <submittedName>
        <fullName evidence="11 12">Chromatin assembly factor 1 subunit A-A</fullName>
    </submittedName>
</protein>
<dbReference type="RefSeq" id="XP_033358694.1">
    <property type="nucleotide sequence ID" value="XM_033502803.1"/>
</dbReference>
<keyword evidence="6" id="KW-0539">Nucleus</keyword>
<evidence type="ECO:0000256" key="7">
    <source>
        <dbReference type="SAM" id="MobiDB-lite"/>
    </source>
</evidence>
<dbReference type="GO" id="GO:0006260">
    <property type="term" value="P:DNA replication"/>
    <property type="evidence" value="ECO:0007669"/>
    <property type="project" value="UniProtKB-KW"/>
</dbReference>